<evidence type="ECO:0000313" key="3">
    <source>
        <dbReference type="Proteomes" id="UP000475214"/>
    </source>
</evidence>
<dbReference type="SUPFAM" id="SSF55729">
    <property type="entry name" value="Acyl-CoA N-acyltransferases (Nat)"/>
    <property type="match status" value="1"/>
</dbReference>
<dbReference type="Gene3D" id="3.40.630.30">
    <property type="match status" value="1"/>
</dbReference>
<evidence type="ECO:0000313" key="2">
    <source>
        <dbReference type="EMBL" id="NEE01472.1"/>
    </source>
</evidence>
<name>A0A6L9SA88_9ACTN</name>
<dbReference type="InterPro" id="IPR016181">
    <property type="entry name" value="Acyl_CoA_acyltransferase"/>
</dbReference>
<keyword evidence="2" id="KW-0808">Transferase</keyword>
<dbReference type="InterPro" id="IPR051531">
    <property type="entry name" value="N-acetyltransferase"/>
</dbReference>
<dbReference type="EMBL" id="JAAGOA010000009">
    <property type="protein sequence ID" value="NEE01472.1"/>
    <property type="molecule type" value="Genomic_DNA"/>
</dbReference>
<evidence type="ECO:0000259" key="1">
    <source>
        <dbReference type="PROSITE" id="PS51186"/>
    </source>
</evidence>
<reference evidence="2 3" key="1">
    <citation type="submission" date="2020-02" db="EMBL/GenBank/DDBJ databases">
        <authorList>
            <person name="Li X.-J."/>
            <person name="Han X.-M."/>
        </authorList>
    </citation>
    <scope>NUCLEOTIDE SEQUENCE [LARGE SCALE GENOMIC DNA]</scope>
    <source>
        <strain evidence="2 3">CCTCC AB 2017055</strain>
    </source>
</reference>
<dbReference type="Pfam" id="PF13302">
    <property type="entry name" value="Acetyltransf_3"/>
    <property type="match status" value="1"/>
</dbReference>
<dbReference type="PROSITE" id="PS51186">
    <property type="entry name" value="GNAT"/>
    <property type="match status" value="1"/>
</dbReference>
<sequence length="169" mass="19165">MTSRLTIRLPTESDRDRFVELFRRQDFMVFSSGVLSDEQAHTRFDRMLANGRRWPFAKQPLIERATGTIIGYSGVDWIDFEGERWLEFGYRLVPEARGNGYATEAGRAVLAKASGTYDGELLAIIDPLNVPSQNVARKLGFAYWKQATVYGHLCNLYHLTVSPNRSAVS</sequence>
<dbReference type="RefSeq" id="WP_163739112.1">
    <property type="nucleotide sequence ID" value="NZ_JAAGOA010000009.1"/>
</dbReference>
<gene>
    <name evidence="2" type="ORF">G1H10_14955</name>
</gene>
<feature type="domain" description="N-acetyltransferase" evidence="1">
    <location>
        <begin position="5"/>
        <end position="162"/>
    </location>
</feature>
<accession>A0A6L9SA88</accession>
<dbReference type="PANTHER" id="PTHR43792:SF1">
    <property type="entry name" value="N-ACETYLTRANSFERASE DOMAIN-CONTAINING PROTEIN"/>
    <property type="match status" value="1"/>
</dbReference>
<protein>
    <submittedName>
        <fullName evidence="2">GNAT family N-acetyltransferase</fullName>
    </submittedName>
</protein>
<dbReference type="Proteomes" id="UP000475214">
    <property type="component" value="Unassembled WGS sequence"/>
</dbReference>
<dbReference type="AlphaFoldDB" id="A0A6L9SA88"/>
<organism evidence="2 3">
    <name type="scientific">Phytoactinopolyspora halotolerans</name>
    <dbReference type="NCBI Taxonomy" id="1981512"/>
    <lineage>
        <taxon>Bacteria</taxon>
        <taxon>Bacillati</taxon>
        <taxon>Actinomycetota</taxon>
        <taxon>Actinomycetes</taxon>
        <taxon>Jiangellales</taxon>
        <taxon>Jiangellaceae</taxon>
        <taxon>Phytoactinopolyspora</taxon>
    </lineage>
</organism>
<dbReference type="PANTHER" id="PTHR43792">
    <property type="entry name" value="GNAT FAMILY, PUTATIVE (AFU_ORTHOLOGUE AFUA_3G00765)-RELATED-RELATED"/>
    <property type="match status" value="1"/>
</dbReference>
<comment type="caution">
    <text evidence="2">The sequence shown here is derived from an EMBL/GenBank/DDBJ whole genome shotgun (WGS) entry which is preliminary data.</text>
</comment>
<dbReference type="GO" id="GO:0016747">
    <property type="term" value="F:acyltransferase activity, transferring groups other than amino-acyl groups"/>
    <property type="evidence" value="ECO:0007669"/>
    <property type="project" value="InterPro"/>
</dbReference>
<dbReference type="InterPro" id="IPR000182">
    <property type="entry name" value="GNAT_dom"/>
</dbReference>
<proteinExistence type="predicted"/>
<keyword evidence="3" id="KW-1185">Reference proteome</keyword>